<protein>
    <submittedName>
        <fullName evidence="1">Uncharacterized protein</fullName>
    </submittedName>
</protein>
<gene>
    <name evidence="1" type="ORF">M9Y10_019035</name>
</gene>
<evidence type="ECO:0000313" key="1">
    <source>
        <dbReference type="EMBL" id="KAK8847983.1"/>
    </source>
</evidence>
<organism evidence="1 2">
    <name type="scientific">Tritrichomonas musculus</name>
    <dbReference type="NCBI Taxonomy" id="1915356"/>
    <lineage>
        <taxon>Eukaryota</taxon>
        <taxon>Metamonada</taxon>
        <taxon>Parabasalia</taxon>
        <taxon>Tritrichomonadida</taxon>
        <taxon>Tritrichomonadidae</taxon>
        <taxon>Tritrichomonas</taxon>
    </lineage>
</organism>
<reference evidence="1 2" key="1">
    <citation type="submission" date="2024-04" db="EMBL/GenBank/DDBJ databases">
        <title>Tritrichomonas musculus Genome.</title>
        <authorList>
            <person name="Alves-Ferreira E."/>
            <person name="Grigg M."/>
            <person name="Lorenzi H."/>
            <person name="Galac M."/>
        </authorList>
    </citation>
    <scope>NUCLEOTIDE SEQUENCE [LARGE SCALE GENOMIC DNA]</scope>
    <source>
        <strain evidence="1 2">EAF2021</strain>
    </source>
</reference>
<sequence>MNKDSEFDFLDAIGDVYADTKTQFRREYNRRVKQYQKKDQFKEEMRKLKIPAGQGIGFTTDINQDEYKRYAFTEALRQIHKMKHVGRPVIKAIALDGKYKYFTLSNKHNFESTLGHITGELDLTKDQSDTNPYISNMFIPVRYEVQFIDMLKSKDGVHFTVKMQDMDTKEIYDEEVELDEDYRNTPEEQCTRLVNEQDDDKKKKQKKWSRIYYSDFETNSTVSLHIPYLNCTIYRD</sequence>
<proteinExistence type="predicted"/>
<comment type="caution">
    <text evidence="1">The sequence shown here is derived from an EMBL/GenBank/DDBJ whole genome shotgun (WGS) entry which is preliminary data.</text>
</comment>
<evidence type="ECO:0000313" key="2">
    <source>
        <dbReference type="Proteomes" id="UP001470230"/>
    </source>
</evidence>
<accession>A0ABR2HJC4</accession>
<dbReference type="Proteomes" id="UP001470230">
    <property type="component" value="Unassembled WGS sequence"/>
</dbReference>
<keyword evidence="2" id="KW-1185">Reference proteome</keyword>
<name>A0ABR2HJC4_9EUKA</name>
<dbReference type="EMBL" id="JAPFFF010000027">
    <property type="protein sequence ID" value="KAK8847983.1"/>
    <property type="molecule type" value="Genomic_DNA"/>
</dbReference>